<feature type="domain" description="2Fe-2S ferredoxin-type" evidence="12">
    <location>
        <begin position="500"/>
        <end position="586"/>
    </location>
</feature>
<dbReference type="InterPro" id="IPR012675">
    <property type="entry name" value="Beta-grasp_dom_sf"/>
</dbReference>
<accession>A0ABR8GXG3</accession>
<dbReference type="PROSITE" id="PS51085">
    <property type="entry name" value="2FE2S_FER_2"/>
    <property type="match status" value="1"/>
</dbReference>
<feature type="domain" description="FHA" evidence="11">
    <location>
        <begin position="30"/>
        <end position="79"/>
    </location>
</feature>
<dbReference type="RefSeq" id="WP_029633010.1">
    <property type="nucleotide sequence ID" value="NZ_JACJTA010000083.1"/>
</dbReference>
<dbReference type="Gene3D" id="2.60.200.20">
    <property type="match status" value="1"/>
</dbReference>
<keyword evidence="9" id="KW-0411">Iron-sulfur</keyword>
<dbReference type="PRINTS" id="PR00371">
    <property type="entry name" value="FPNCR"/>
</dbReference>
<dbReference type="Gene3D" id="3.10.20.30">
    <property type="match status" value="1"/>
</dbReference>
<dbReference type="PROSITE" id="PS00197">
    <property type="entry name" value="2FE2S_FER_1"/>
    <property type="match status" value="1"/>
</dbReference>
<dbReference type="InterPro" id="IPR039261">
    <property type="entry name" value="FNR_nucleotide-bd"/>
</dbReference>
<evidence type="ECO:0000256" key="4">
    <source>
        <dbReference type="ARBA" id="ARBA00022714"/>
    </source>
</evidence>
<dbReference type="InterPro" id="IPR036010">
    <property type="entry name" value="2Fe-2S_ferredoxin-like_sf"/>
</dbReference>
<keyword evidence="3" id="KW-0285">Flavoprotein</keyword>
<dbReference type="PANTHER" id="PTHR47354:SF6">
    <property type="entry name" value="NADH OXIDOREDUCTASE HCR"/>
    <property type="match status" value="1"/>
</dbReference>
<dbReference type="Proteomes" id="UP000660380">
    <property type="component" value="Unassembled WGS sequence"/>
</dbReference>
<evidence type="ECO:0000256" key="8">
    <source>
        <dbReference type="ARBA" id="ARBA00023004"/>
    </source>
</evidence>
<feature type="region of interest" description="Disordered" evidence="10">
    <location>
        <begin position="428"/>
        <end position="448"/>
    </location>
</feature>
<evidence type="ECO:0000256" key="10">
    <source>
        <dbReference type="SAM" id="MobiDB-lite"/>
    </source>
</evidence>
<comment type="caution">
    <text evidence="14">The sequence shown here is derived from an EMBL/GenBank/DDBJ whole genome shotgun (WGS) entry which is preliminary data.</text>
</comment>
<comment type="cofactor">
    <cofactor evidence="1">
        <name>FAD</name>
        <dbReference type="ChEBI" id="CHEBI:57692"/>
    </cofactor>
</comment>
<name>A0ABR8GXG3_9CYAN</name>
<sequence length="586" mass="64468">MIKIKVIDPKKPEQLQEVDLNLSTKINQECFIGRLLNCDLVLDGTEVSRMHGKISYKNENYYYADLASSCGSRLNGENAQINHDYLLKNGDSIQVGRYFLMIVQISSVERSSNDDTIIDIPQVQKTSSQSDNQEIANRVVAEQKVDTKPVEAPVPAPAAVSPQEYMPVAMIEPTDLQRWTKGDLTVRCISVIDETYDVKTFRFACDPPVLFTYKPGQFITLDLEINGEEISRSYSISSTPSRPHTLEITVKRVPPPAGSEPTTPKGLVSNWLHDNVTPGSIIKINGPLGKFTCFANPSQKLLLISAGSGITPMMSMSRWLCDTGANCDIIFFHCARSPRDIIYRQELEMMSGRYPNFHLAVSTTRNEPGHSWLSLTGRLDAAMLQVVAPDYRTRTVYVCGPDTFMEGTKQMLESISFPMQNYYEESFGPPKKKTKSVEPKPETVASSTAKNVTPVAGFMDMMRNLSTETVPASNGSDRVAVSVSVAAPTPTLPKSTSSSKTVVVFSKSGKEVDADGEEPILDLADQAGVKIRSSCRAGVCGSCKKRKLEGEVRLEGEPEGLEESEVQEGYILTCISYPIGKVVIDA</sequence>
<dbReference type="Gene3D" id="2.40.30.10">
    <property type="entry name" value="Translation factors"/>
    <property type="match status" value="1"/>
</dbReference>
<dbReference type="InterPro" id="IPR001041">
    <property type="entry name" value="2Fe-2S_ferredoxin-type"/>
</dbReference>
<dbReference type="InterPro" id="IPR017927">
    <property type="entry name" value="FAD-bd_FR_type"/>
</dbReference>
<keyword evidence="5" id="KW-0479">Metal-binding</keyword>
<evidence type="ECO:0000313" key="15">
    <source>
        <dbReference type="Proteomes" id="UP000660380"/>
    </source>
</evidence>
<dbReference type="InterPro" id="IPR017938">
    <property type="entry name" value="Riboflavin_synthase-like_b-brl"/>
</dbReference>
<dbReference type="PRINTS" id="PR00406">
    <property type="entry name" value="CYTB5RDTASE"/>
</dbReference>
<evidence type="ECO:0000256" key="7">
    <source>
        <dbReference type="ARBA" id="ARBA00023002"/>
    </source>
</evidence>
<reference evidence="14 15" key="1">
    <citation type="journal article" date="2020" name="ISME J.">
        <title>Comparative genomics reveals insights into cyanobacterial evolution and habitat adaptation.</title>
        <authorList>
            <person name="Chen M.Y."/>
            <person name="Teng W.K."/>
            <person name="Zhao L."/>
            <person name="Hu C.X."/>
            <person name="Zhou Y.K."/>
            <person name="Han B.P."/>
            <person name="Song L.R."/>
            <person name="Shu W.S."/>
        </authorList>
    </citation>
    <scope>NUCLEOTIDE SEQUENCE [LARGE SCALE GENOMIC DNA]</scope>
    <source>
        <strain evidence="14 15">FACHB-248</strain>
    </source>
</reference>
<gene>
    <name evidence="14" type="ORF">H6G81_27130</name>
</gene>
<evidence type="ECO:0000259" key="11">
    <source>
        <dbReference type="PROSITE" id="PS50006"/>
    </source>
</evidence>
<evidence type="ECO:0000259" key="13">
    <source>
        <dbReference type="PROSITE" id="PS51384"/>
    </source>
</evidence>
<keyword evidence="15" id="KW-1185">Reference proteome</keyword>
<keyword evidence="8" id="KW-0408">Iron</keyword>
<evidence type="ECO:0000256" key="2">
    <source>
        <dbReference type="ARBA" id="ARBA00013903"/>
    </source>
</evidence>
<dbReference type="InterPro" id="IPR001709">
    <property type="entry name" value="Flavoprot_Pyr_Nucl_cyt_Rdtase"/>
</dbReference>
<evidence type="ECO:0000256" key="5">
    <source>
        <dbReference type="ARBA" id="ARBA00022723"/>
    </source>
</evidence>
<dbReference type="PANTHER" id="PTHR47354">
    <property type="entry name" value="NADH OXIDOREDUCTASE HCR"/>
    <property type="match status" value="1"/>
</dbReference>
<evidence type="ECO:0000256" key="9">
    <source>
        <dbReference type="ARBA" id="ARBA00023014"/>
    </source>
</evidence>
<dbReference type="Gene3D" id="3.40.50.80">
    <property type="entry name" value="Nucleotide-binding domain of ferredoxin-NADP reductase (FNR) module"/>
    <property type="match status" value="1"/>
</dbReference>
<evidence type="ECO:0000256" key="1">
    <source>
        <dbReference type="ARBA" id="ARBA00001974"/>
    </source>
</evidence>
<evidence type="ECO:0000259" key="12">
    <source>
        <dbReference type="PROSITE" id="PS51085"/>
    </source>
</evidence>
<dbReference type="CDD" id="cd00060">
    <property type="entry name" value="FHA"/>
    <property type="match status" value="1"/>
</dbReference>
<dbReference type="SUPFAM" id="SSF54292">
    <property type="entry name" value="2Fe-2S ferredoxin-like"/>
    <property type="match status" value="1"/>
</dbReference>
<dbReference type="Pfam" id="PF00175">
    <property type="entry name" value="NAD_binding_1"/>
    <property type="match status" value="1"/>
</dbReference>
<dbReference type="SMART" id="SM00240">
    <property type="entry name" value="FHA"/>
    <property type="match status" value="1"/>
</dbReference>
<dbReference type="SUPFAM" id="SSF49879">
    <property type="entry name" value="SMAD/FHA domain"/>
    <property type="match status" value="1"/>
</dbReference>
<keyword evidence="6" id="KW-0274">FAD</keyword>
<dbReference type="CDD" id="cd00207">
    <property type="entry name" value="fer2"/>
    <property type="match status" value="1"/>
</dbReference>
<feature type="domain" description="FAD-binding FR-type" evidence="13">
    <location>
        <begin position="181"/>
        <end position="294"/>
    </location>
</feature>
<dbReference type="Pfam" id="PF00970">
    <property type="entry name" value="FAD_binding_6"/>
    <property type="match status" value="1"/>
</dbReference>
<dbReference type="SUPFAM" id="SSF52343">
    <property type="entry name" value="Ferredoxin reductase-like, C-terminal NADP-linked domain"/>
    <property type="match status" value="1"/>
</dbReference>
<dbReference type="EMBL" id="JACJTA010000083">
    <property type="protein sequence ID" value="MBD2608088.1"/>
    <property type="molecule type" value="Genomic_DNA"/>
</dbReference>
<dbReference type="InterPro" id="IPR008984">
    <property type="entry name" value="SMAD_FHA_dom_sf"/>
</dbReference>
<dbReference type="Pfam" id="PF00498">
    <property type="entry name" value="FHA"/>
    <property type="match status" value="1"/>
</dbReference>
<keyword evidence="7" id="KW-0560">Oxidoreductase</keyword>
<dbReference type="Pfam" id="PF00111">
    <property type="entry name" value="Fer2"/>
    <property type="match status" value="1"/>
</dbReference>
<dbReference type="InterPro" id="IPR008333">
    <property type="entry name" value="Cbr1-like_FAD-bd_dom"/>
</dbReference>
<dbReference type="InterPro" id="IPR050415">
    <property type="entry name" value="MRET"/>
</dbReference>
<evidence type="ECO:0000256" key="6">
    <source>
        <dbReference type="ARBA" id="ARBA00022827"/>
    </source>
</evidence>
<keyword evidence="4" id="KW-0001">2Fe-2S</keyword>
<dbReference type="InterPro" id="IPR006058">
    <property type="entry name" value="2Fe2S_fd_BS"/>
</dbReference>
<dbReference type="SUPFAM" id="SSF63380">
    <property type="entry name" value="Riboflavin synthase domain-like"/>
    <property type="match status" value="1"/>
</dbReference>
<dbReference type="PROSITE" id="PS51384">
    <property type="entry name" value="FAD_FR"/>
    <property type="match status" value="1"/>
</dbReference>
<proteinExistence type="predicted"/>
<dbReference type="InterPro" id="IPR000253">
    <property type="entry name" value="FHA_dom"/>
</dbReference>
<organism evidence="14 15">
    <name type="scientific">Scytonema hofmannii FACHB-248</name>
    <dbReference type="NCBI Taxonomy" id="1842502"/>
    <lineage>
        <taxon>Bacteria</taxon>
        <taxon>Bacillati</taxon>
        <taxon>Cyanobacteriota</taxon>
        <taxon>Cyanophyceae</taxon>
        <taxon>Nostocales</taxon>
        <taxon>Scytonemataceae</taxon>
        <taxon>Scytonema</taxon>
    </lineage>
</organism>
<dbReference type="PROSITE" id="PS50006">
    <property type="entry name" value="FHA_DOMAIN"/>
    <property type="match status" value="1"/>
</dbReference>
<evidence type="ECO:0000313" key="14">
    <source>
        <dbReference type="EMBL" id="MBD2608088.1"/>
    </source>
</evidence>
<dbReference type="InterPro" id="IPR001433">
    <property type="entry name" value="OxRdtase_FAD/NAD-bd"/>
</dbReference>
<dbReference type="CDD" id="cd06215">
    <property type="entry name" value="FNR_iron_sulfur_binding_1"/>
    <property type="match status" value="1"/>
</dbReference>
<protein>
    <recommendedName>
        <fullName evidence="2">Ferredoxin--NADP reductase</fullName>
    </recommendedName>
</protein>
<evidence type="ECO:0000256" key="3">
    <source>
        <dbReference type="ARBA" id="ARBA00022630"/>
    </source>
</evidence>